<evidence type="ECO:0000313" key="2">
    <source>
        <dbReference type="EMBL" id="GAA10123.1"/>
    </source>
</evidence>
<keyword evidence="1" id="KW-1133">Transmembrane helix</keyword>
<keyword evidence="1" id="KW-0472">Membrane</keyword>
<dbReference type="RefSeq" id="WP_006560146.1">
    <property type="nucleotide sequence ID" value="NZ_BABS01000169.1"/>
</dbReference>
<dbReference type="Proteomes" id="UP000004319">
    <property type="component" value="Unassembled WGS sequence"/>
</dbReference>
<accession>F7VIC8</accession>
<evidence type="ECO:0000313" key="3">
    <source>
        <dbReference type="Proteomes" id="UP000004319"/>
    </source>
</evidence>
<protein>
    <submittedName>
        <fullName evidence="2">Uncharacterized protein</fullName>
    </submittedName>
</protein>
<feature type="transmembrane region" description="Helical" evidence="1">
    <location>
        <begin position="41"/>
        <end position="63"/>
    </location>
</feature>
<feature type="transmembrane region" description="Helical" evidence="1">
    <location>
        <begin position="69"/>
        <end position="85"/>
    </location>
</feature>
<gene>
    <name evidence="2" type="ORF">ATPR_3127</name>
</gene>
<dbReference type="InterPro" id="IPR049920">
    <property type="entry name" value="IK1_05631-like"/>
</dbReference>
<dbReference type="AlphaFoldDB" id="F7VIC8"/>
<dbReference type="Pfam" id="PF18159">
    <property type="entry name" value="S_4TM"/>
    <property type="match status" value="1"/>
</dbReference>
<keyword evidence="1" id="KW-0812">Transmembrane</keyword>
<proteinExistence type="predicted"/>
<dbReference type="EMBL" id="BABS01000169">
    <property type="protein sequence ID" value="GAA10123.1"/>
    <property type="molecule type" value="Genomic_DNA"/>
</dbReference>
<name>F7VIC8_9PROT</name>
<feature type="transmembrane region" description="Helical" evidence="1">
    <location>
        <begin position="177"/>
        <end position="197"/>
    </location>
</feature>
<reference evidence="2 3" key="1">
    <citation type="journal article" date="2011" name="Biochem. Biophys. Res. Commun.">
        <title>Increased number of Arginine-based salt bridges contributes to the thermotolerance of thermotolerant acetic acid bacteria, Acetobacter tropicalis SKU1100.</title>
        <authorList>
            <person name="Matsutani M."/>
            <person name="Hirakawa H."/>
            <person name="Nishikura M."/>
            <person name="Soemphol W."/>
            <person name="Ali I.A.I."/>
            <person name="Yakushi T."/>
            <person name="Matsushita K."/>
        </authorList>
    </citation>
    <scope>NUCLEOTIDE SEQUENCE [LARGE SCALE GENOMIC DNA]</scope>
    <source>
        <strain evidence="2 3">NBRC 101654</strain>
    </source>
</reference>
<comment type="caution">
    <text evidence="2">The sequence shown here is derived from an EMBL/GenBank/DDBJ whole genome shotgun (WGS) entry which is preliminary data.</text>
</comment>
<evidence type="ECO:0000256" key="1">
    <source>
        <dbReference type="SAM" id="Phobius"/>
    </source>
</evidence>
<feature type="transmembrane region" description="Helical" evidence="1">
    <location>
        <begin position="203"/>
        <end position="221"/>
    </location>
</feature>
<organism evidence="2 3">
    <name type="scientific">Acetobacter tropicalis NBRC 101654</name>
    <dbReference type="NCBI Taxonomy" id="749388"/>
    <lineage>
        <taxon>Bacteria</taxon>
        <taxon>Pseudomonadati</taxon>
        <taxon>Pseudomonadota</taxon>
        <taxon>Alphaproteobacteria</taxon>
        <taxon>Acetobacterales</taxon>
        <taxon>Acetobacteraceae</taxon>
        <taxon>Acetobacter</taxon>
    </lineage>
</organism>
<sequence>MLWGEELQDAKEGSFGRIQNDPRYLRYLLARRQVQVEITRLLFTQLMVVIALPAVLAVISFYWPSWKPGTSLVALIIALVDILCIDRMQKASLAKSAKLQEAFDCQVFELEWNIFIAGKPLADTFIDSKAAGYACNARAGTVENWYPERLSELPPSLGRIAAQTLNMLYDEWLRTHYRVLVGLPVILILGLLIFFAAVEDVNLTALLLGVLVPTAPLINWCSREVFRQHDALTRLRTTRALNEALWEQALVGDLPAMKADTEARHTQDVSYIRRSTSPAIFEHLYWIRRSSLERRMSERADSMIQMAAIATARDT</sequence>